<sequence>MLWAAVGAAVASALWGGGVVLFGKDSAKADLRGYTVHKKLCDTADLSAFKDEYPKPDEHPTSYLSDRASLAQMYCSESLDKDDDDDSSSSGYSYAYVSVQADLHRRSDPGPEFADQWKSFADRGTEPTEKYDVTPMDGYGDEAYLITQDSTTSATGGSREVTLAVRDGWMTYSLTWNGYASTAESEDNFPSLDKATGWVEAATKATLPKLK</sequence>
<accession>A0ABX0ZJT0</accession>
<proteinExistence type="predicted"/>
<evidence type="ECO:0000313" key="1">
    <source>
        <dbReference type="EMBL" id="NJP42119.1"/>
    </source>
</evidence>
<keyword evidence="2" id="KW-1185">Reference proteome</keyword>
<evidence type="ECO:0008006" key="3">
    <source>
        <dbReference type="Google" id="ProtNLM"/>
    </source>
</evidence>
<organism evidence="1 2">
    <name type="scientific">Actinacidiphila epipremni</name>
    <dbReference type="NCBI Taxonomy" id="2053013"/>
    <lineage>
        <taxon>Bacteria</taxon>
        <taxon>Bacillati</taxon>
        <taxon>Actinomycetota</taxon>
        <taxon>Actinomycetes</taxon>
        <taxon>Kitasatosporales</taxon>
        <taxon>Streptomycetaceae</taxon>
        <taxon>Actinacidiphila</taxon>
    </lineage>
</organism>
<name>A0ABX0ZJT0_9ACTN</name>
<protein>
    <recommendedName>
        <fullName evidence="3">DUF3558 domain-containing protein</fullName>
    </recommendedName>
</protein>
<dbReference type="Proteomes" id="UP000734511">
    <property type="component" value="Unassembled WGS sequence"/>
</dbReference>
<reference evidence="1 2" key="1">
    <citation type="submission" date="2020-03" db="EMBL/GenBank/DDBJ databases">
        <title>WGS of actinomycetes isolated from Thailand.</title>
        <authorList>
            <person name="Thawai C."/>
        </authorList>
    </citation>
    <scope>NUCLEOTIDE SEQUENCE [LARGE SCALE GENOMIC DNA]</scope>
    <source>
        <strain evidence="1 2">PRB2-1</strain>
    </source>
</reference>
<gene>
    <name evidence="1" type="ORF">HCN08_01610</name>
</gene>
<dbReference type="EMBL" id="JAATEJ010000001">
    <property type="protein sequence ID" value="NJP42119.1"/>
    <property type="molecule type" value="Genomic_DNA"/>
</dbReference>
<comment type="caution">
    <text evidence="1">The sequence shown here is derived from an EMBL/GenBank/DDBJ whole genome shotgun (WGS) entry which is preliminary data.</text>
</comment>
<evidence type="ECO:0000313" key="2">
    <source>
        <dbReference type="Proteomes" id="UP000734511"/>
    </source>
</evidence>